<proteinExistence type="predicted"/>
<dbReference type="InterPro" id="IPR009057">
    <property type="entry name" value="Homeodomain-like_sf"/>
</dbReference>
<dbReference type="Pfam" id="PF01527">
    <property type="entry name" value="HTH_Tnp_1"/>
    <property type="match status" value="1"/>
</dbReference>
<name>A0A6N8FGQ3_9BACI</name>
<accession>A0A6N8FGQ3</accession>
<gene>
    <name evidence="2" type="ORF">GMD78_08310</name>
</gene>
<keyword evidence="3" id="KW-1185">Reference proteome</keyword>
<dbReference type="GO" id="GO:0004803">
    <property type="term" value="F:transposase activity"/>
    <property type="evidence" value="ECO:0007669"/>
    <property type="project" value="InterPro"/>
</dbReference>
<feature type="coiled-coil region" evidence="1">
    <location>
        <begin position="66"/>
        <end position="93"/>
    </location>
</feature>
<keyword evidence="1" id="KW-0175">Coiled coil</keyword>
<dbReference type="GO" id="GO:0006313">
    <property type="term" value="P:DNA transposition"/>
    <property type="evidence" value="ECO:0007669"/>
    <property type="project" value="InterPro"/>
</dbReference>
<dbReference type="PANTHER" id="PTHR33215:SF13">
    <property type="entry name" value="PROTEIN DISTAL ANTENNA"/>
    <property type="match status" value="1"/>
</dbReference>
<dbReference type="Proteomes" id="UP000469125">
    <property type="component" value="Unassembled WGS sequence"/>
</dbReference>
<comment type="caution">
    <text evidence="2">The sequence shown here is derived from an EMBL/GenBank/DDBJ whole genome shotgun (WGS) entry which is preliminary data.</text>
</comment>
<dbReference type="GO" id="GO:0003677">
    <property type="term" value="F:DNA binding"/>
    <property type="evidence" value="ECO:0007669"/>
    <property type="project" value="InterPro"/>
</dbReference>
<evidence type="ECO:0000313" key="3">
    <source>
        <dbReference type="Proteomes" id="UP000469125"/>
    </source>
</evidence>
<dbReference type="EMBL" id="WOCA01000005">
    <property type="protein sequence ID" value="MUK88391.1"/>
    <property type="molecule type" value="Genomic_DNA"/>
</dbReference>
<reference evidence="2 3" key="1">
    <citation type="submission" date="2019-11" db="EMBL/GenBank/DDBJ databases">
        <authorList>
            <person name="Li X."/>
        </authorList>
    </citation>
    <scope>NUCLEOTIDE SEQUENCE [LARGE SCALE GENOMIC DNA]</scope>
    <source>
        <strain evidence="2 3">L9</strain>
    </source>
</reference>
<dbReference type="SUPFAM" id="SSF46689">
    <property type="entry name" value="Homeodomain-like"/>
    <property type="match status" value="1"/>
</dbReference>
<dbReference type="AlphaFoldDB" id="A0A6N8FGQ3"/>
<dbReference type="PANTHER" id="PTHR33215">
    <property type="entry name" value="PROTEIN DISTAL ANTENNA"/>
    <property type="match status" value="1"/>
</dbReference>
<evidence type="ECO:0000256" key="1">
    <source>
        <dbReference type="SAM" id="Coils"/>
    </source>
</evidence>
<dbReference type="Gene3D" id="1.10.10.60">
    <property type="entry name" value="Homeodomain-like"/>
    <property type="match status" value="1"/>
</dbReference>
<evidence type="ECO:0000313" key="2">
    <source>
        <dbReference type="EMBL" id="MUK88391.1"/>
    </source>
</evidence>
<protein>
    <submittedName>
        <fullName evidence="2">Transposase</fullName>
    </submittedName>
</protein>
<sequence length="151" mass="17725">MGKVRKPYSRYSKEVKLEAVRRVLDGDEPVQQVIEELGIRHRDNVYEWIKKYNEQGERAFDRKLKVESTDKQLEELKAEVAALRKYVENVIQGIEEKYQAVDALKDQFPVETLCNALNVPKSGFIQYKEQKQKNGNENTKQKTLYFRKLSG</sequence>
<dbReference type="InterPro" id="IPR051839">
    <property type="entry name" value="RD_transcriptional_regulator"/>
</dbReference>
<dbReference type="RefSeq" id="WP_155668381.1">
    <property type="nucleotide sequence ID" value="NZ_WOCA01000005.1"/>
</dbReference>
<dbReference type="InterPro" id="IPR002514">
    <property type="entry name" value="Transposase_8"/>
</dbReference>
<organism evidence="2 3">
    <name type="scientific">Ornithinibacillus caprae</name>
    <dbReference type="NCBI Taxonomy" id="2678566"/>
    <lineage>
        <taxon>Bacteria</taxon>
        <taxon>Bacillati</taxon>
        <taxon>Bacillota</taxon>
        <taxon>Bacilli</taxon>
        <taxon>Bacillales</taxon>
        <taxon>Bacillaceae</taxon>
        <taxon>Ornithinibacillus</taxon>
    </lineage>
</organism>